<keyword evidence="3" id="KW-1185">Reference proteome</keyword>
<name>A0A663N1V9_ATHCN</name>
<sequence>KKHTNSLRGKEEMCPVHLTAVQSSPLSPGKPSIPLMPGGPVTPGKPFNPAAPGAPGRPFGPLSPLGAPLPLYPTL</sequence>
<feature type="compositionally biased region" description="Low complexity" evidence="1">
    <location>
        <begin position="44"/>
        <end position="75"/>
    </location>
</feature>
<feature type="region of interest" description="Disordered" evidence="1">
    <location>
        <begin position="21"/>
        <end position="75"/>
    </location>
</feature>
<dbReference type="Proteomes" id="UP000472269">
    <property type="component" value="Unplaced"/>
</dbReference>
<reference evidence="2" key="1">
    <citation type="submission" date="2025-08" db="UniProtKB">
        <authorList>
            <consortium name="Ensembl"/>
        </authorList>
    </citation>
    <scope>IDENTIFICATION</scope>
</reference>
<organism evidence="2 3">
    <name type="scientific">Athene cunicularia</name>
    <name type="common">Burrowing owl</name>
    <name type="synonym">Speotyto cunicularia</name>
    <dbReference type="NCBI Taxonomy" id="194338"/>
    <lineage>
        <taxon>Eukaryota</taxon>
        <taxon>Metazoa</taxon>
        <taxon>Chordata</taxon>
        <taxon>Craniata</taxon>
        <taxon>Vertebrata</taxon>
        <taxon>Euteleostomi</taxon>
        <taxon>Archelosauria</taxon>
        <taxon>Archosauria</taxon>
        <taxon>Dinosauria</taxon>
        <taxon>Saurischia</taxon>
        <taxon>Theropoda</taxon>
        <taxon>Coelurosauria</taxon>
        <taxon>Aves</taxon>
        <taxon>Neognathae</taxon>
        <taxon>Neoaves</taxon>
        <taxon>Telluraves</taxon>
        <taxon>Strigiformes</taxon>
        <taxon>Strigidae</taxon>
        <taxon>Athene</taxon>
    </lineage>
</organism>
<evidence type="ECO:0000256" key="1">
    <source>
        <dbReference type="SAM" id="MobiDB-lite"/>
    </source>
</evidence>
<dbReference type="Ensembl" id="ENSACUT00000018890.1">
    <property type="protein sequence ID" value="ENSACUP00000017712.1"/>
    <property type="gene ID" value="ENSACUG00000011885.1"/>
</dbReference>
<dbReference type="AlphaFoldDB" id="A0A663N1V9"/>
<evidence type="ECO:0000313" key="2">
    <source>
        <dbReference type="Ensembl" id="ENSACUP00000017712.1"/>
    </source>
</evidence>
<reference evidence="2" key="2">
    <citation type="submission" date="2025-09" db="UniProtKB">
        <authorList>
            <consortium name="Ensembl"/>
        </authorList>
    </citation>
    <scope>IDENTIFICATION</scope>
</reference>
<proteinExistence type="predicted"/>
<evidence type="ECO:0000313" key="3">
    <source>
        <dbReference type="Proteomes" id="UP000472269"/>
    </source>
</evidence>
<protein>
    <submittedName>
        <fullName evidence="2">Uncharacterized protein</fullName>
    </submittedName>
</protein>
<accession>A0A663N1V9</accession>